<proteinExistence type="predicted"/>
<evidence type="ECO:0000313" key="1">
    <source>
        <dbReference type="EMBL" id="DAG04855.1"/>
    </source>
</evidence>
<dbReference type="EMBL" id="BK016245">
    <property type="protein sequence ID" value="DAG04855.1"/>
    <property type="molecule type" value="Genomic_DNA"/>
</dbReference>
<reference evidence="1" key="1">
    <citation type="journal article" date="2021" name="Proc. Natl. Acad. Sci. U.S.A.">
        <title>A Catalog of Tens of Thousands of Viruses from Human Metagenomes Reveals Hidden Associations with Chronic Diseases.</title>
        <authorList>
            <person name="Tisza M.J."/>
            <person name="Buck C.B."/>
        </authorList>
    </citation>
    <scope>NUCLEOTIDE SEQUENCE</scope>
    <source>
        <strain evidence="1">CtGa111</strain>
    </source>
</reference>
<protein>
    <submittedName>
        <fullName evidence="1">Uncharacterized protein</fullName>
    </submittedName>
</protein>
<accession>A0A8S5VDZ9</accession>
<sequence>MAKNKLKDSFYWMGKNGQECNVALSSERVSRYINEAKNNLKKIQNGKGDFCYVAGKEALVIGTVNKEGERSIFVARDYFEADYVPGCGWIKVEDEDEIS</sequence>
<organism evidence="1">
    <name type="scientific">Siphoviridae sp. ctGa111</name>
    <dbReference type="NCBI Taxonomy" id="2825413"/>
    <lineage>
        <taxon>Viruses</taxon>
        <taxon>Duplodnaviria</taxon>
        <taxon>Heunggongvirae</taxon>
        <taxon>Uroviricota</taxon>
        <taxon>Caudoviricetes</taxon>
    </lineage>
</organism>
<name>A0A8S5VDZ9_9CAUD</name>